<dbReference type="EMBL" id="MORL01000002">
    <property type="protein sequence ID" value="OIN60459.1"/>
    <property type="molecule type" value="Genomic_DNA"/>
</dbReference>
<dbReference type="Pfam" id="PF02518">
    <property type="entry name" value="HATPase_c"/>
    <property type="match status" value="1"/>
</dbReference>
<evidence type="ECO:0000256" key="3">
    <source>
        <dbReference type="ARBA" id="ARBA00012438"/>
    </source>
</evidence>
<dbReference type="InterPro" id="IPR036097">
    <property type="entry name" value="HisK_dim/P_sf"/>
</dbReference>
<accession>A0A1S2VNW8</accession>
<dbReference type="InterPro" id="IPR005467">
    <property type="entry name" value="His_kinase_dom"/>
</dbReference>
<dbReference type="PROSITE" id="PS50109">
    <property type="entry name" value="HIS_KIN"/>
    <property type="match status" value="1"/>
</dbReference>
<dbReference type="GO" id="GO:0005524">
    <property type="term" value="F:ATP binding"/>
    <property type="evidence" value="ECO:0007669"/>
    <property type="project" value="UniProtKB-KW"/>
</dbReference>
<feature type="transmembrane region" description="Helical" evidence="13">
    <location>
        <begin position="348"/>
        <end position="368"/>
    </location>
</feature>
<dbReference type="Gene3D" id="1.10.287.130">
    <property type="match status" value="1"/>
</dbReference>
<evidence type="ECO:0000313" key="16">
    <source>
        <dbReference type="Proteomes" id="UP000181790"/>
    </source>
</evidence>
<dbReference type="PRINTS" id="PR00344">
    <property type="entry name" value="BCTRLSENSOR"/>
</dbReference>
<evidence type="ECO:0000256" key="5">
    <source>
        <dbReference type="ARBA" id="ARBA00022553"/>
    </source>
</evidence>
<dbReference type="InterPro" id="IPR036890">
    <property type="entry name" value="HATPase_C_sf"/>
</dbReference>
<dbReference type="PANTHER" id="PTHR45453:SF1">
    <property type="entry name" value="PHOSPHATE REGULON SENSOR PROTEIN PHOR"/>
    <property type="match status" value="1"/>
</dbReference>
<evidence type="ECO:0000259" key="14">
    <source>
        <dbReference type="PROSITE" id="PS50109"/>
    </source>
</evidence>
<dbReference type="AlphaFoldDB" id="A0A1S2VNW8"/>
<comment type="subcellular location">
    <subcellularLocation>
        <location evidence="2">Cell membrane</location>
    </subcellularLocation>
</comment>
<dbReference type="PANTHER" id="PTHR45453">
    <property type="entry name" value="PHOSPHATE REGULON SENSOR PROTEIN PHOR"/>
    <property type="match status" value="1"/>
</dbReference>
<evidence type="ECO:0000256" key="8">
    <source>
        <dbReference type="ARBA" id="ARBA00022777"/>
    </source>
</evidence>
<keyword evidence="10" id="KW-0902">Two-component regulatory system</keyword>
<dbReference type="GO" id="GO:0004721">
    <property type="term" value="F:phosphoprotein phosphatase activity"/>
    <property type="evidence" value="ECO:0007669"/>
    <property type="project" value="TreeGrafter"/>
</dbReference>
<proteinExistence type="predicted"/>
<comment type="caution">
    <text evidence="15">The sequence shown here is derived from an EMBL/GenBank/DDBJ whole genome shotgun (WGS) entry which is preliminary data.</text>
</comment>
<keyword evidence="16" id="KW-1185">Reference proteome</keyword>
<dbReference type="Proteomes" id="UP000181790">
    <property type="component" value="Unassembled WGS sequence"/>
</dbReference>
<dbReference type="FunFam" id="3.30.565.10:FF:000023">
    <property type="entry name" value="PAS domain-containing sensor histidine kinase"/>
    <property type="match status" value="1"/>
</dbReference>
<dbReference type="InterPro" id="IPR004358">
    <property type="entry name" value="Sig_transdc_His_kin-like_C"/>
</dbReference>
<evidence type="ECO:0000256" key="9">
    <source>
        <dbReference type="ARBA" id="ARBA00022840"/>
    </source>
</evidence>
<evidence type="ECO:0000256" key="7">
    <source>
        <dbReference type="ARBA" id="ARBA00022741"/>
    </source>
</evidence>
<dbReference type="SUPFAM" id="SSF55874">
    <property type="entry name" value="ATPase domain of HSP90 chaperone/DNA topoisomerase II/histidine kinase"/>
    <property type="match status" value="1"/>
</dbReference>
<keyword evidence="7" id="KW-0547">Nucleotide-binding</keyword>
<comment type="catalytic activity">
    <reaction evidence="1">
        <text>ATP + protein L-histidine = ADP + protein N-phospho-L-histidine.</text>
        <dbReference type="EC" id="2.7.13.3"/>
    </reaction>
</comment>
<evidence type="ECO:0000256" key="2">
    <source>
        <dbReference type="ARBA" id="ARBA00004236"/>
    </source>
</evidence>
<dbReference type="InterPro" id="IPR003661">
    <property type="entry name" value="HisK_dim/P_dom"/>
</dbReference>
<keyword evidence="13" id="KW-0812">Transmembrane</keyword>
<evidence type="ECO:0000256" key="4">
    <source>
        <dbReference type="ARBA" id="ARBA00022475"/>
    </source>
</evidence>
<dbReference type="RefSeq" id="WP_071502254.1">
    <property type="nucleotide sequence ID" value="NZ_MORL01000002.1"/>
</dbReference>
<dbReference type="SUPFAM" id="SSF47384">
    <property type="entry name" value="Homodimeric domain of signal transducing histidine kinase"/>
    <property type="match status" value="1"/>
</dbReference>
<dbReference type="EC" id="2.7.13.3" evidence="3"/>
<dbReference type="InterPro" id="IPR050351">
    <property type="entry name" value="BphY/WalK/GraS-like"/>
</dbReference>
<name>A0A1S2VNW8_9BACT</name>
<feature type="transmembrane region" description="Helical" evidence="13">
    <location>
        <begin position="7"/>
        <end position="27"/>
    </location>
</feature>
<keyword evidence="9" id="KW-0067">ATP-binding</keyword>
<dbReference type="Gene3D" id="3.30.565.10">
    <property type="entry name" value="Histidine kinase-like ATPase, C-terminal domain"/>
    <property type="match status" value="1"/>
</dbReference>
<dbReference type="SMART" id="SM00387">
    <property type="entry name" value="HATPase_c"/>
    <property type="match status" value="1"/>
</dbReference>
<evidence type="ECO:0000256" key="6">
    <source>
        <dbReference type="ARBA" id="ARBA00022679"/>
    </source>
</evidence>
<dbReference type="CDD" id="cd00075">
    <property type="entry name" value="HATPase"/>
    <property type="match status" value="1"/>
</dbReference>
<keyword evidence="5" id="KW-0597">Phosphoprotein</keyword>
<feature type="domain" description="Histidine kinase" evidence="14">
    <location>
        <begin position="387"/>
        <end position="632"/>
    </location>
</feature>
<dbReference type="InterPro" id="IPR003594">
    <property type="entry name" value="HATPase_dom"/>
</dbReference>
<evidence type="ECO:0000313" key="15">
    <source>
        <dbReference type="EMBL" id="OIN60459.1"/>
    </source>
</evidence>
<evidence type="ECO:0000256" key="10">
    <source>
        <dbReference type="ARBA" id="ARBA00023012"/>
    </source>
</evidence>
<dbReference type="Pfam" id="PF00512">
    <property type="entry name" value="HisKA"/>
    <property type="match status" value="1"/>
</dbReference>
<dbReference type="GO" id="GO:0016036">
    <property type="term" value="P:cellular response to phosphate starvation"/>
    <property type="evidence" value="ECO:0007669"/>
    <property type="project" value="TreeGrafter"/>
</dbReference>
<gene>
    <name evidence="15" type="ORF">BLX24_06470</name>
</gene>
<sequence length="634" mass="71678">MSKQRIRWIVALMAVGLLGLVGLQLYWVRSAYRLQQEQFTYKVTDALQEVVRTLERQEISYLARQRIRAQEQQQKLIAISKKDSQPAAPKAEPRQSKVPRVPREPVPNRINGQLVLDDNGNIVRGMSRLGITPSDALHPVDQTLTPEQEAVVEHFLRRQEMLMATGDWQAQLEDQRQFEEWASGILADQIALLNRQQLKQDSLAKLARRRQAKAKTAEVTSASVLTASTLKDTGNRMSEHSQIVKDALKSLFLSDRPIEERVDRMTLDTLLRQALEDRGIRLPFAYGVKTNQTSKPSFLFTTFGGNPKSFVESGYKAALFPNNFLDSGNYVYVYFPGQDEFIQEQMTFNFASSVILILVILGCFYIAINTIMKQKKLADIKNDFINNMTHEFKTPISTIALAVEMAQDQMAVGQSVGARGSGGMYGDVPVNDYGNPGTEFTGRLSRYMNIIREETRRLGSHVEKVLQMAMLDRGEIKLKVTRVNIHDIIEKSLNNIGIQIEQREGEVDLDFEAENEVIDADEVHLTNIVYNLLDNAIKYSPETLHITIRTRSLPEGVCLTIADRGIGMTKEQVNRIFETFYRVPTGNLHDVKGFGLGLSYVQKMVDAHHGRIHVTSEPGQGSTFDVIIPYKMNE</sequence>
<dbReference type="GO" id="GO:0005886">
    <property type="term" value="C:plasma membrane"/>
    <property type="evidence" value="ECO:0007669"/>
    <property type="project" value="UniProtKB-SubCell"/>
</dbReference>
<feature type="region of interest" description="Disordered" evidence="12">
    <location>
        <begin position="79"/>
        <end position="112"/>
    </location>
</feature>
<dbReference type="SMART" id="SM00388">
    <property type="entry name" value="HisKA"/>
    <property type="match status" value="1"/>
</dbReference>
<keyword evidence="11 13" id="KW-0472">Membrane</keyword>
<protein>
    <recommendedName>
        <fullName evidence="3">histidine kinase</fullName>
        <ecNumber evidence="3">2.7.13.3</ecNumber>
    </recommendedName>
</protein>
<reference evidence="15 16" key="1">
    <citation type="submission" date="2016-10" db="EMBL/GenBank/DDBJ databases">
        <title>Arsenicibacter rosenii gen. nov., sp. nov., an efficient arsenic-methylating bacterium isolated from an arsenic-contaminated paddy soil.</title>
        <authorList>
            <person name="Huang K."/>
        </authorList>
    </citation>
    <scope>NUCLEOTIDE SEQUENCE [LARGE SCALE GENOMIC DNA]</scope>
    <source>
        <strain evidence="15 16">SM-1</strain>
    </source>
</reference>
<organism evidence="15 16">
    <name type="scientific">Arsenicibacter rosenii</name>
    <dbReference type="NCBI Taxonomy" id="1750698"/>
    <lineage>
        <taxon>Bacteria</taxon>
        <taxon>Pseudomonadati</taxon>
        <taxon>Bacteroidota</taxon>
        <taxon>Cytophagia</taxon>
        <taxon>Cytophagales</taxon>
        <taxon>Spirosomataceae</taxon>
        <taxon>Arsenicibacter</taxon>
    </lineage>
</organism>
<keyword evidence="13" id="KW-1133">Transmembrane helix</keyword>
<keyword evidence="4" id="KW-1003">Cell membrane</keyword>
<dbReference type="CDD" id="cd00082">
    <property type="entry name" value="HisKA"/>
    <property type="match status" value="1"/>
</dbReference>
<dbReference type="GO" id="GO:0000155">
    <property type="term" value="F:phosphorelay sensor kinase activity"/>
    <property type="evidence" value="ECO:0007669"/>
    <property type="project" value="InterPro"/>
</dbReference>
<keyword evidence="8 15" id="KW-0418">Kinase</keyword>
<keyword evidence="6" id="KW-0808">Transferase</keyword>
<evidence type="ECO:0000256" key="13">
    <source>
        <dbReference type="SAM" id="Phobius"/>
    </source>
</evidence>
<evidence type="ECO:0000256" key="12">
    <source>
        <dbReference type="SAM" id="MobiDB-lite"/>
    </source>
</evidence>
<dbReference type="OrthoDB" id="1933776at2"/>
<evidence type="ECO:0000256" key="1">
    <source>
        <dbReference type="ARBA" id="ARBA00000085"/>
    </source>
</evidence>
<evidence type="ECO:0000256" key="11">
    <source>
        <dbReference type="ARBA" id="ARBA00023136"/>
    </source>
</evidence>